<dbReference type="Pfam" id="PF00929">
    <property type="entry name" value="RNase_T"/>
    <property type="match status" value="1"/>
</dbReference>
<dbReference type="CDD" id="cd06127">
    <property type="entry name" value="DEDDh"/>
    <property type="match status" value="1"/>
</dbReference>
<dbReference type="InterPro" id="IPR026881">
    <property type="entry name" value="WYL_dom"/>
</dbReference>
<dbReference type="PANTHER" id="PTHR30231:SF41">
    <property type="entry name" value="DNA POLYMERASE III SUBUNIT EPSILON"/>
    <property type="match status" value="1"/>
</dbReference>
<accession>A0A0P9D5K2</accession>
<keyword evidence="1" id="KW-0540">Nuclease</keyword>
<evidence type="ECO:0000313" key="3">
    <source>
        <dbReference type="EMBL" id="KPV53127.1"/>
    </source>
</evidence>
<dbReference type="InterPro" id="IPR036397">
    <property type="entry name" value="RNaseH_sf"/>
</dbReference>
<dbReference type="GO" id="GO:0005829">
    <property type="term" value="C:cytosol"/>
    <property type="evidence" value="ECO:0007669"/>
    <property type="project" value="TreeGrafter"/>
</dbReference>
<dbReference type="Pfam" id="PF13280">
    <property type="entry name" value="WYL"/>
    <property type="match status" value="1"/>
</dbReference>
<dbReference type="AlphaFoldDB" id="A0A0P9D5K2"/>
<dbReference type="SMART" id="SM00479">
    <property type="entry name" value="EXOIII"/>
    <property type="match status" value="1"/>
</dbReference>
<proteinExistence type="predicted"/>
<dbReference type="GO" id="GO:0008408">
    <property type="term" value="F:3'-5' exonuclease activity"/>
    <property type="evidence" value="ECO:0007669"/>
    <property type="project" value="TreeGrafter"/>
</dbReference>
<dbReference type="PROSITE" id="PS52050">
    <property type="entry name" value="WYL"/>
    <property type="match status" value="1"/>
</dbReference>
<organism evidence="3 4">
    <name type="scientific">Kouleothrix aurantiaca</name>
    <dbReference type="NCBI Taxonomy" id="186479"/>
    <lineage>
        <taxon>Bacteria</taxon>
        <taxon>Bacillati</taxon>
        <taxon>Chloroflexota</taxon>
        <taxon>Chloroflexia</taxon>
        <taxon>Chloroflexales</taxon>
        <taxon>Roseiflexineae</taxon>
        <taxon>Roseiflexaceae</taxon>
        <taxon>Kouleothrix</taxon>
    </lineage>
</organism>
<dbReference type="InterPro" id="IPR012337">
    <property type="entry name" value="RNaseH-like_sf"/>
</dbReference>
<keyword evidence="1" id="KW-0269">Exonuclease</keyword>
<protein>
    <recommendedName>
        <fullName evidence="2">Exonuclease domain-containing protein</fullName>
    </recommendedName>
</protein>
<dbReference type="FunFam" id="3.30.420.10:FF:000045">
    <property type="entry name" value="3'-5' exonuclease DinG"/>
    <property type="match status" value="1"/>
</dbReference>
<evidence type="ECO:0000313" key="4">
    <source>
        <dbReference type="Proteomes" id="UP000050509"/>
    </source>
</evidence>
<sequence>MLDLPLRTAPLVFFDFETTGLYPYRGDRVCEVALLRMRDGAEDLRYTTLIDPERPLSERSFQVNQISAEELNGAPRFAEVAGMLREQWAGPVLVAHNALFDSEFLRSELLRAGLPPFDMPVLDTLAIARRLYPRRSSHSLRALALTLGADPPSHRAMDDVLALRVVFGAMTEHLAEAGVTTLGGLLRYARGFIPGENAPDVAPLIHTALGEGRMLRVRYSSRALPEPTERVIRPIELFRQGNTLFLQAYCYFRHDLRAFVANKLEVLELTDDVPPTPDDWAET</sequence>
<reference evidence="3 4" key="1">
    <citation type="submission" date="2015-09" db="EMBL/GenBank/DDBJ databases">
        <title>Draft genome sequence of Kouleothrix aurantiaca JCM 19913.</title>
        <authorList>
            <person name="Hemp J."/>
        </authorList>
    </citation>
    <scope>NUCLEOTIDE SEQUENCE [LARGE SCALE GENOMIC DNA]</scope>
    <source>
        <strain evidence="3 4">COM-B</strain>
    </source>
</reference>
<evidence type="ECO:0000256" key="1">
    <source>
        <dbReference type="ARBA" id="ARBA00022839"/>
    </source>
</evidence>
<keyword evidence="4" id="KW-1185">Reference proteome</keyword>
<gene>
    <name evidence="3" type="ORF">SE17_11430</name>
</gene>
<feature type="domain" description="Exonuclease" evidence="2">
    <location>
        <begin position="10"/>
        <end position="176"/>
    </location>
</feature>
<dbReference type="EMBL" id="LJCR01000333">
    <property type="protein sequence ID" value="KPV53127.1"/>
    <property type="molecule type" value="Genomic_DNA"/>
</dbReference>
<dbReference type="Proteomes" id="UP000050509">
    <property type="component" value="Unassembled WGS sequence"/>
</dbReference>
<keyword evidence="1" id="KW-0378">Hydrolase</keyword>
<dbReference type="PANTHER" id="PTHR30231">
    <property type="entry name" value="DNA POLYMERASE III SUBUNIT EPSILON"/>
    <property type="match status" value="1"/>
</dbReference>
<dbReference type="InterPro" id="IPR013520">
    <property type="entry name" value="Ribonucl_H"/>
</dbReference>
<dbReference type="Gene3D" id="3.30.420.10">
    <property type="entry name" value="Ribonuclease H-like superfamily/Ribonuclease H"/>
    <property type="match status" value="1"/>
</dbReference>
<name>A0A0P9D5K2_9CHLR</name>
<dbReference type="GO" id="GO:0045004">
    <property type="term" value="P:DNA replication proofreading"/>
    <property type="evidence" value="ECO:0007669"/>
    <property type="project" value="TreeGrafter"/>
</dbReference>
<dbReference type="SUPFAM" id="SSF53098">
    <property type="entry name" value="Ribonuclease H-like"/>
    <property type="match status" value="1"/>
</dbReference>
<evidence type="ECO:0000259" key="2">
    <source>
        <dbReference type="SMART" id="SM00479"/>
    </source>
</evidence>
<dbReference type="GO" id="GO:0003676">
    <property type="term" value="F:nucleic acid binding"/>
    <property type="evidence" value="ECO:0007669"/>
    <property type="project" value="InterPro"/>
</dbReference>
<comment type="caution">
    <text evidence="3">The sequence shown here is derived from an EMBL/GenBank/DDBJ whole genome shotgun (WGS) entry which is preliminary data.</text>
</comment>